<proteinExistence type="predicted"/>
<feature type="region of interest" description="Disordered" evidence="1">
    <location>
        <begin position="1"/>
        <end position="30"/>
    </location>
</feature>
<gene>
    <name evidence="2" type="ORF">PXEA_LOCUS31609</name>
</gene>
<sequence>MKRMKACSSFDSGARNGKPNGCVGGEQQNGGKRWHVNELIEARFMRLHWTREDGGTSLCANFHTLSRLNGVADSTAG</sequence>
<accession>A0A3S5FGH4</accession>
<reference evidence="2" key="1">
    <citation type="submission" date="2018-11" db="EMBL/GenBank/DDBJ databases">
        <authorList>
            <consortium name="Pathogen Informatics"/>
        </authorList>
    </citation>
    <scope>NUCLEOTIDE SEQUENCE</scope>
</reference>
<comment type="caution">
    <text evidence="2">The sequence shown here is derived from an EMBL/GenBank/DDBJ whole genome shotgun (WGS) entry which is preliminary data.</text>
</comment>
<keyword evidence="3" id="KW-1185">Reference proteome</keyword>
<evidence type="ECO:0000313" key="2">
    <source>
        <dbReference type="EMBL" id="VEL38169.1"/>
    </source>
</evidence>
<dbReference type="Proteomes" id="UP000784294">
    <property type="component" value="Unassembled WGS sequence"/>
</dbReference>
<dbReference type="EMBL" id="CAAALY010257103">
    <property type="protein sequence ID" value="VEL38169.1"/>
    <property type="molecule type" value="Genomic_DNA"/>
</dbReference>
<protein>
    <submittedName>
        <fullName evidence="2">Uncharacterized protein</fullName>
    </submittedName>
</protein>
<evidence type="ECO:0000313" key="3">
    <source>
        <dbReference type="Proteomes" id="UP000784294"/>
    </source>
</evidence>
<name>A0A3S5FGH4_9PLAT</name>
<evidence type="ECO:0000256" key="1">
    <source>
        <dbReference type="SAM" id="MobiDB-lite"/>
    </source>
</evidence>
<organism evidence="2 3">
    <name type="scientific">Protopolystoma xenopodis</name>
    <dbReference type="NCBI Taxonomy" id="117903"/>
    <lineage>
        <taxon>Eukaryota</taxon>
        <taxon>Metazoa</taxon>
        <taxon>Spiralia</taxon>
        <taxon>Lophotrochozoa</taxon>
        <taxon>Platyhelminthes</taxon>
        <taxon>Monogenea</taxon>
        <taxon>Polyopisthocotylea</taxon>
        <taxon>Polystomatidea</taxon>
        <taxon>Polystomatidae</taxon>
        <taxon>Protopolystoma</taxon>
    </lineage>
</organism>
<dbReference type="AlphaFoldDB" id="A0A3S5FGH4"/>